<dbReference type="GO" id="GO:0005886">
    <property type="term" value="C:plasma membrane"/>
    <property type="evidence" value="ECO:0007669"/>
    <property type="project" value="UniProtKB-SubCell"/>
</dbReference>
<reference evidence="8 9" key="1">
    <citation type="submission" date="2019-07" db="EMBL/GenBank/DDBJ databases">
        <authorList>
            <person name="Kim J."/>
        </authorList>
    </citation>
    <scope>NUCLEOTIDE SEQUENCE [LARGE SCALE GENOMIC DNA]</scope>
    <source>
        <strain evidence="8 9">N4</strain>
    </source>
</reference>
<comment type="subcellular location">
    <subcellularLocation>
        <location evidence="1">Cell membrane</location>
        <topology evidence="1">Multi-pass membrane protein</topology>
    </subcellularLocation>
</comment>
<evidence type="ECO:0000256" key="6">
    <source>
        <dbReference type="ARBA" id="ARBA00023136"/>
    </source>
</evidence>
<feature type="transmembrane region" description="Helical" evidence="7">
    <location>
        <begin position="16"/>
        <end position="37"/>
    </location>
</feature>
<evidence type="ECO:0000256" key="5">
    <source>
        <dbReference type="ARBA" id="ARBA00022989"/>
    </source>
</evidence>
<dbReference type="PANTHER" id="PTHR40043">
    <property type="entry name" value="UPF0719 INNER MEMBRANE PROTEIN YJFL"/>
    <property type="match status" value="1"/>
</dbReference>
<keyword evidence="4 7" id="KW-0812">Transmembrane</keyword>
<feature type="transmembrane region" description="Helical" evidence="7">
    <location>
        <begin position="118"/>
        <end position="138"/>
    </location>
</feature>
<name>A0A559IWW8_9BACL</name>
<sequence length="140" mass="15942">METLVGEWLLNPYFKMFAYFSVACLALIVLLVLFEAVTRYKCWDEIKRGNMSVAMATGGKIFGICNIFRFGIQSYDSLYTSLQWAVLGYVLLLSAYFLFGFLMPFFKLDEEIERDNRAVGFLAMVISISLSYIIGASLET</sequence>
<dbReference type="InterPro" id="IPR007140">
    <property type="entry name" value="DUF350"/>
</dbReference>
<evidence type="ECO:0000256" key="7">
    <source>
        <dbReference type="SAM" id="Phobius"/>
    </source>
</evidence>
<keyword evidence="5 7" id="KW-1133">Transmembrane helix</keyword>
<comment type="similarity">
    <text evidence="2">Belongs to the UPF0719 family.</text>
</comment>
<comment type="caution">
    <text evidence="8">The sequence shown here is derived from an EMBL/GenBank/DDBJ whole genome shotgun (WGS) entry which is preliminary data.</text>
</comment>
<keyword evidence="3" id="KW-1003">Cell membrane</keyword>
<evidence type="ECO:0000256" key="1">
    <source>
        <dbReference type="ARBA" id="ARBA00004651"/>
    </source>
</evidence>
<protein>
    <submittedName>
        <fullName evidence="8">DUF350 domain-containing protein</fullName>
    </submittedName>
</protein>
<evidence type="ECO:0000256" key="3">
    <source>
        <dbReference type="ARBA" id="ARBA00022475"/>
    </source>
</evidence>
<organism evidence="8 9">
    <name type="scientific">Paenibacillus agilis</name>
    <dbReference type="NCBI Taxonomy" id="3020863"/>
    <lineage>
        <taxon>Bacteria</taxon>
        <taxon>Bacillati</taxon>
        <taxon>Bacillota</taxon>
        <taxon>Bacilli</taxon>
        <taxon>Bacillales</taxon>
        <taxon>Paenibacillaceae</taxon>
        <taxon>Paenibacillus</taxon>
    </lineage>
</organism>
<feature type="transmembrane region" description="Helical" evidence="7">
    <location>
        <begin position="49"/>
        <end position="72"/>
    </location>
</feature>
<dbReference type="AlphaFoldDB" id="A0A559IWW8"/>
<accession>A0A559IWW8</accession>
<dbReference type="EMBL" id="VNJK01000001">
    <property type="protein sequence ID" value="TVX92119.1"/>
    <property type="molecule type" value="Genomic_DNA"/>
</dbReference>
<keyword evidence="6 7" id="KW-0472">Membrane</keyword>
<evidence type="ECO:0000313" key="8">
    <source>
        <dbReference type="EMBL" id="TVX92119.1"/>
    </source>
</evidence>
<dbReference type="PANTHER" id="PTHR40043:SF1">
    <property type="entry name" value="UPF0719 INNER MEMBRANE PROTEIN YJFL"/>
    <property type="match status" value="1"/>
</dbReference>
<proteinExistence type="inferred from homology"/>
<dbReference type="Pfam" id="PF03994">
    <property type="entry name" value="DUF350"/>
    <property type="match status" value="1"/>
</dbReference>
<gene>
    <name evidence="8" type="ORF">FPZ44_03030</name>
</gene>
<dbReference type="OrthoDB" id="2352756at2"/>
<feature type="transmembrane region" description="Helical" evidence="7">
    <location>
        <begin position="84"/>
        <end position="106"/>
    </location>
</feature>
<evidence type="ECO:0000256" key="4">
    <source>
        <dbReference type="ARBA" id="ARBA00022692"/>
    </source>
</evidence>
<dbReference type="RefSeq" id="WP_144987274.1">
    <property type="nucleotide sequence ID" value="NZ_VNJK01000001.1"/>
</dbReference>
<evidence type="ECO:0000313" key="9">
    <source>
        <dbReference type="Proteomes" id="UP000318102"/>
    </source>
</evidence>
<keyword evidence="9" id="KW-1185">Reference proteome</keyword>
<evidence type="ECO:0000256" key="2">
    <source>
        <dbReference type="ARBA" id="ARBA00005779"/>
    </source>
</evidence>
<dbReference type="Proteomes" id="UP000318102">
    <property type="component" value="Unassembled WGS sequence"/>
</dbReference>